<proteinExistence type="predicted"/>
<dbReference type="SUPFAM" id="SSF51905">
    <property type="entry name" value="FAD/NAD(P)-binding domain"/>
    <property type="match status" value="1"/>
</dbReference>
<dbReference type="AlphaFoldDB" id="A0A2K9LGL3"/>
<protein>
    <submittedName>
        <fullName evidence="5">FAD-binding dehydrogenase</fullName>
    </submittedName>
</protein>
<dbReference type="NCBIfam" id="NF009472">
    <property type="entry name" value="PRK12834.1"/>
    <property type="match status" value="1"/>
</dbReference>
<name>A0A2K9LGL3_9GAMM</name>
<dbReference type="Gene3D" id="3.90.700.10">
    <property type="entry name" value="Succinate dehydrogenase/fumarate reductase flavoprotein, catalytic domain"/>
    <property type="match status" value="1"/>
</dbReference>
<dbReference type="OrthoDB" id="9813348at2"/>
<evidence type="ECO:0000256" key="1">
    <source>
        <dbReference type="ARBA" id="ARBA00001974"/>
    </source>
</evidence>
<dbReference type="InterPro" id="IPR036188">
    <property type="entry name" value="FAD/NAD-bd_sf"/>
</dbReference>
<dbReference type="Gene3D" id="3.50.50.60">
    <property type="entry name" value="FAD/NAD(P)-binding domain"/>
    <property type="match status" value="2"/>
</dbReference>
<sequence>MTLYQLWHKEIPIVEADNTDILIIGAGIAGITAALELLDSGKRILILDRDEATNFGGLAKEAFGGMALCGTPLQRINGIKDDPELMLRDWLSFADFSADDKWPRYWAEAYAYRNKTDVYQWLRQQGVQFFPAVNWVERGEFMPGNSVPRYHIVWGTGWELVRVLEQKLRHHPKAGNLKMAFRHRVDGFDSSNDRICGVTGQNEATGQPFQYQADITIVATGGINGNLEKVRQNWPPTWGEVPTTILNGSHRYSDGLLHDAAQALGASVTHLDWQWNYAAGIQHPQPRMPAHGLSLIPPKSALWMDATGRRIGPHPLVTGFDTHGLCQRICELPHGYTWQVMNRKIARKEMSISGSEHNAAFRDKKPVTFMKEILLGNDRLYDYLTSQCPDVVTAHSLEELGEKMNSLTPEVTVDTAGMICDVRHYDKVIDRGEAFHNDDQLRRIEHARRWKGDKVRTLKYQKIDDLNAYPLVAIREFIISRKSMGGIHTDNHCRVLDAAGNALSGLYAIGEAAGFGGGGANGKRSLEGTFLSLCVLTGRVAARSIRGEQNP</sequence>
<dbReference type="Proteomes" id="UP000235116">
    <property type="component" value="Chromosome"/>
</dbReference>
<reference evidence="6" key="1">
    <citation type="submission" date="2017-08" db="EMBL/GenBank/DDBJ databases">
        <title>Direct submision.</title>
        <authorList>
            <person name="Kim S.-J."/>
            <person name="Rhee S.-K."/>
        </authorList>
    </citation>
    <scope>NUCLEOTIDE SEQUENCE [LARGE SCALE GENOMIC DNA]</scope>
    <source>
        <strain evidence="6">GI5</strain>
    </source>
</reference>
<dbReference type="EMBL" id="CP022684">
    <property type="protein sequence ID" value="AUM11380.1"/>
    <property type="molecule type" value="Genomic_DNA"/>
</dbReference>
<evidence type="ECO:0000313" key="5">
    <source>
        <dbReference type="EMBL" id="AUM11380.1"/>
    </source>
</evidence>
<dbReference type="PANTHER" id="PTHR43260:SF1">
    <property type="entry name" value="KSDD-LIKE STEROID DEHYDROGENASE RV0785"/>
    <property type="match status" value="1"/>
</dbReference>
<dbReference type="InterPro" id="IPR003953">
    <property type="entry name" value="FAD-dep_OxRdtase_2_FAD-bd"/>
</dbReference>
<dbReference type="PIRSF" id="PIRSF036654">
    <property type="entry name" value="UCP036654"/>
    <property type="match status" value="1"/>
</dbReference>
<evidence type="ECO:0000256" key="2">
    <source>
        <dbReference type="ARBA" id="ARBA00022630"/>
    </source>
</evidence>
<organism evidence="5 6">
    <name type="scientific">Ketobacter alkanivorans</name>
    <dbReference type="NCBI Taxonomy" id="1917421"/>
    <lineage>
        <taxon>Bacteria</taxon>
        <taxon>Pseudomonadati</taxon>
        <taxon>Pseudomonadota</taxon>
        <taxon>Gammaproteobacteria</taxon>
        <taxon>Pseudomonadales</taxon>
        <taxon>Ketobacteraceae</taxon>
        <taxon>Ketobacter</taxon>
    </lineage>
</organism>
<keyword evidence="6" id="KW-1185">Reference proteome</keyword>
<dbReference type="InterPro" id="IPR014614">
    <property type="entry name" value="KsdD_DH"/>
</dbReference>
<dbReference type="RefSeq" id="WP_101892720.1">
    <property type="nucleotide sequence ID" value="NZ_CP022684.1"/>
</dbReference>
<dbReference type="Pfam" id="PF00890">
    <property type="entry name" value="FAD_binding_2"/>
    <property type="match status" value="1"/>
</dbReference>
<keyword evidence="3" id="KW-0560">Oxidoreductase</keyword>
<evidence type="ECO:0000259" key="4">
    <source>
        <dbReference type="Pfam" id="PF00890"/>
    </source>
</evidence>
<accession>A0A2K9LGL3</accession>
<comment type="cofactor">
    <cofactor evidence="1">
        <name>FAD</name>
        <dbReference type="ChEBI" id="CHEBI:57692"/>
    </cofactor>
</comment>
<keyword evidence="2" id="KW-0285">Flavoprotein</keyword>
<dbReference type="GO" id="GO:0016627">
    <property type="term" value="F:oxidoreductase activity, acting on the CH-CH group of donors"/>
    <property type="evidence" value="ECO:0007669"/>
    <property type="project" value="InterPro"/>
</dbReference>
<dbReference type="KEGG" id="kak:Kalk_02590"/>
<dbReference type="InterPro" id="IPR027477">
    <property type="entry name" value="Succ_DH/fumarate_Rdtase_cat_sf"/>
</dbReference>
<dbReference type="PANTHER" id="PTHR43260">
    <property type="entry name" value="3-KETOSTEROID-DELTA-1-DEHYDROGENASE"/>
    <property type="match status" value="1"/>
</dbReference>
<gene>
    <name evidence="5" type="ORF">Kalk_02590</name>
</gene>
<evidence type="ECO:0000313" key="6">
    <source>
        <dbReference type="Proteomes" id="UP000235116"/>
    </source>
</evidence>
<evidence type="ECO:0000256" key="3">
    <source>
        <dbReference type="ARBA" id="ARBA00023002"/>
    </source>
</evidence>
<feature type="domain" description="FAD-dependent oxidoreductase 2 FAD-binding" evidence="4">
    <location>
        <begin position="20"/>
        <end position="530"/>
    </location>
</feature>